<keyword evidence="6" id="KW-0426">Late protein</keyword>
<dbReference type="Proteomes" id="UP000027601">
    <property type="component" value="Unassembled WGS sequence"/>
</dbReference>
<dbReference type="EMBL" id="BAJS01000005">
    <property type="protein sequence ID" value="GAK36110.1"/>
    <property type="molecule type" value="Genomic_DNA"/>
</dbReference>
<evidence type="ECO:0000256" key="10">
    <source>
        <dbReference type="ARBA" id="ARBA00046140"/>
    </source>
</evidence>
<keyword evidence="5" id="KW-0235">DNA replication</keyword>
<evidence type="ECO:0000256" key="9">
    <source>
        <dbReference type="ARBA" id="ARBA00033227"/>
    </source>
</evidence>
<dbReference type="STRING" id="1121097.GCA_000428125_01775"/>
<dbReference type="AlphaFoldDB" id="A0A069D199"/>
<evidence type="ECO:0000256" key="8">
    <source>
        <dbReference type="ARBA" id="ARBA00033120"/>
    </source>
</evidence>
<keyword evidence="14" id="KW-1185">Reference proteome</keyword>
<evidence type="ECO:0000313" key="14">
    <source>
        <dbReference type="Proteomes" id="UP000027601"/>
    </source>
</evidence>
<comment type="caution">
    <text evidence="13">The sequence shown here is derived from an EMBL/GenBank/DDBJ whole genome shotgun (WGS) entry which is preliminary data.</text>
</comment>
<dbReference type="eggNOG" id="COG0776">
    <property type="taxonomic scope" value="Bacteria"/>
</dbReference>
<evidence type="ECO:0000256" key="6">
    <source>
        <dbReference type="ARBA" id="ARBA00022921"/>
    </source>
</evidence>
<dbReference type="GO" id="GO:0003677">
    <property type="term" value="F:DNA binding"/>
    <property type="evidence" value="ECO:0007669"/>
    <property type="project" value="UniProtKB-KW"/>
</dbReference>
<proteinExistence type="inferred from homology"/>
<dbReference type="InterPro" id="IPR005902">
    <property type="entry name" value="HU_DNA-bd_put"/>
</dbReference>
<dbReference type="InterPro" id="IPR041607">
    <property type="entry name" value="HU-HIG"/>
</dbReference>
<dbReference type="Pfam" id="PF18291">
    <property type="entry name" value="HU-HIG"/>
    <property type="match status" value="1"/>
</dbReference>
<dbReference type="GO" id="GO:0006260">
    <property type="term" value="P:DNA replication"/>
    <property type="evidence" value="ECO:0007669"/>
    <property type="project" value="UniProtKB-KW"/>
</dbReference>
<dbReference type="InterPro" id="IPR010992">
    <property type="entry name" value="IHF-like_DNA-bd_dom_sf"/>
</dbReference>
<dbReference type="OrthoDB" id="1096803at2"/>
<comment type="function">
    <text evidence="10">DNA-binding protein that plays a critical role in nucleoid compaction, genome replication and DNA replication and transcription. Binds to both ssDNA and dsDNA with a binding site covering about 15 nucleotides. Displays DNA-supercoiling activity only when associated with the viral DNA topoisomerase 2.</text>
</comment>
<evidence type="ECO:0000256" key="5">
    <source>
        <dbReference type="ARBA" id="ARBA00022705"/>
    </source>
</evidence>
<evidence type="ECO:0000256" key="11">
    <source>
        <dbReference type="SAM" id="MobiDB-lite"/>
    </source>
</evidence>
<feature type="region of interest" description="Disordered" evidence="11">
    <location>
        <begin position="131"/>
        <end position="165"/>
    </location>
</feature>
<feature type="domain" description="HU" evidence="12">
    <location>
        <begin position="4"/>
        <end position="125"/>
    </location>
</feature>
<evidence type="ECO:0000256" key="7">
    <source>
        <dbReference type="ARBA" id="ARBA00023125"/>
    </source>
</evidence>
<dbReference type="NCBIfam" id="TIGR01201">
    <property type="entry name" value="HU_rel"/>
    <property type="match status" value="1"/>
</dbReference>
<evidence type="ECO:0000259" key="12">
    <source>
        <dbReference type="Pfam" id="PF18291"/>
    </source>
</evidence>
<comment type="subunit">
    <text evidence="3">Homodimer.</text>
</comment>
<feature type="compositionally biased region" description="Low complexity" evidence="11">
    <location>
        <begin position="144"/>
        <end position="155"/>
    </location>
</feature>
<organism evidence="13 14">
    <name type="scientific">Bacteroides graminisolvens DSM 19988 = JCM 15093</name>
    <dbReference type="NCBI Taxonomy" id="1121097"/>
    <lineage>
        <taxon>Bacteria</taxon>
        <taxon>Pseudomonadati</taxon>
        <taxon>Bacteroidota</taxon>
        <taxon>Bacteroidia</taxon>
        <taxon>Bacteroidales</taxon>
        <taxon>Bacteroidaceae</taxon>
        <taxon>Bacteroides</taxon>
    </lineage>
</organism>
<keyword evidence="7" id="KW-0238">DNA-binding</keyword>
<dbReference type="PANTHER" id="PTHR33175">
    <property type="entry name" value="DNA-BINDING PROTEIN HU"/>
    <property type="match status" value="1"/>
</dbReference>
<dbReference type="PANTHER" id="PTHR33175:SF13">
    <property type="entry name" value="HISTONE-LIKE PROTEIN"/>
    <property type="match status" value="1"/>
</dbReference>
<evidence type="ECO:0000256" key="3">
    <source>
        <dbReference type="ARBA" id="ARBA00011738"/>
    </source>
</evidence>
<gene>
    <name evidence="13" type="ORF">JCM15093_1252</name>
</gene>
<dbReference type="GO" id="GO:0030527">
    <property type="term" value="F:structural constituent of chromatin"/>
    <property type="evidence" value="ECO:0007669"/>
    <property type="project" value="InterPro"/>
</dbReference>
<feature type="region of interest" description="Disordered" evidence="11">
    <location>
        <begin position="1"/>
        <end position="21"/>
    </location>
</feature>
<dbReference type="SUPFAM" id="SSF47729">
    <property type="entry name" value="IHF-like DNA-binding proteins"/>
    <property type="match status" value="1"/>
</dbReference>
<evidence type="ECO:0000256" key="4">
    <source>
        <dbReference type="ARBA" id="ARBA00016145"/>
    </source>
</evidence>
<protein>
    <recommendedName>
        <fullName evidence="4">Viral histone-like protein</fullName>
    </recommendedName>
    <alternativeName>
        <fullName evidence="9">DNA-binding protein pA104R</fullName>
    </alternativeName>
    <alternativeName>
        <fullName evidence="8">pA104R</fullName>
    </alternativeName>
</protein>
<accession>A0A069D199</accession>
<reference evidence="13 14" key="1">
    <citation type="journal article" date="2015" name="Microbes Environ.">
        <title>Distribution and evolution of nitrogen fixation genes in the phylum bacteroidetes.</title>
        <authorList>
            <person name="Inoue J."/>
            <person name="Oshima K."/>
            <person name="Suda W."/>
            <person name="Sakamoto M."/>
            <person name="Iino T."/>
            <person name="Noda S."/>
            <person name="Hongoh Y."/>
            <person name="Hattori M."/>
            <person name="Ohkuma M."/>
        </authorList>
    </citation>
    <scope>NUCLEOTIDE SEQUENCE [LARGE SCALE GENOMIC DNA]</scope>
    <source>
        <strain evidence="13 14">JCM 15093</strain>
    </source>
</reference>
<dbReference type="RefSeq" id="WP_024996095.1">
    <property type="nucleotide sequence ID" value="NZ_ATZI01000005.1"/>
</dbReference>
<evidence type="ECO:0000256" key="1">
    <source>
        <dbReference type="ARBA" id="ARBA00004328"/>
    </source>
</evidence>
<evidence type="ECO:0000313" key="13">
    <source>
        <dbReference type="EMBL" id="GAK36110.1"/>
    </source>
</evidence>
<comment type="subcellular location">
    <subcellularLocation>
        <location evidence="1">Virion</location>
    </subcellularLocation>
</comment>
<dbReference type="InterPro" id="IPR000119">
    <property type="entry name" value="Hist_DNA-bd"/>
</dbReference>
<feature type="compositionally biased region" description="Basic and acidic residues" evidence="11">
    <location>
        <begin position="10"/>
        <end position="21"/>
    </location>
</feature>
<evidence type="ECO:0000256" key="2">
    <source>
        <dbReference type="ARBA" id="ARBA00010529"/>
    </source>
</evidence>
<name>A0A069D199_9BACE</name>
<dbReference type="Gene3D" id="4.10.520.10">
    <property type="entry name" value="IHF-like DNA-binding proteins"/>
    <property type="match status" value="1"/>
</dbReference>
<dbReference type="GO" id="GO:0005829">
    <property type="term" value="C:cytosol"/>
    <property type="evidence" value="ECO:0007669"/>
    <property type="project" value="TreeGrafter"/>
</dbReference>
<comment type="similarity">
    <text evidence="2">Belongs to the bacterial histone-like protein family.</text>
</comment>
<sequence length="165" mass="17718">MPNSVNYSVVERKNPSKKDAPLKFYAQAQSNGDVDTDEMARRIEKSCTVTRADVAAVLTALEDTIVEGLQKGEIVRLGNLGNFQIGLSSKGADTAKEFSVSLIQSAKINFRAGSALRDAVHGLSYSRVRTIQAQKETGQKEDPTLPVDPVDPTNPGGEDVDDPNG</sequence>